<name>A0A3N4J670_9PEZI</name>
<sequence>MSNTERSWNLHARKHLQNNSIKALRLEPLVCREPKQFLSREWTRAYRQRLQNQFEWPKQIPFSNREQGQTFYAKKQQMHLKTTIQLRATTQVGPEASNMEDVGDLIQNIKIDLNLINNILKVESLVISEASVLQTRTTIPTSLHQLAMTPRGFEVV</sequence>
<evidence type="ECO:0000313" key="2">
    <source>
        <dbReference type="Proteomes" id="UP000276215"/>
    </source>
</evidence>
<keyword evidence="2" id="KW-1185">Reference proteome</keyword>
<protein>
    <submittedName>
        <fullName evidence="1">Uncharacterized protein</fullName>
    </submittedName>
</protein>
<gene>
    <name evidence="1" type="ORF">L873DRAFT_1793479</name>
</gene>
<evidence type="ECO:0000313" key="1">
    <source>
        <dbReference type="EMBL" id="RPA93675.1"/>
    </source>
</evidence>
<accession>A0A3N4J670</accession>
<dbReference type="AlphaFoldDB" id="A0A3N4J670"/>
<dbReference type="Proteomes" id="UP000276215">
    <property type="component" value="Unassembled WGS sequence"/>
</dbReference>
<organism evidence="1 2">
    <name type="scientific">Choiromyces venosus 120613-1</name>
    <dbReference type="NCBI Taxonomy" id="1336337"/>
    <lineage>
        <taxon>Eukaryota</taxon>
        <taxon>Fungi</taxon>
        <taxon>Dikarya</taxon>
        <taxon>Ascomycota</taxon>
        <taxon>Pezizomycotina</taxon>
        <taxon>Pezizomycetes</taxon>
        <taxon>Pezizales</taxon>
        <taxon>Tuberaceae</taxon>
        <taxon>Choiromyces</taxon>
    </lineage>
</organism>
<dbReference type="EMBL" id="ML120448">
    <property type="protein sequence ID" value="RPA93675.1"/>
    <property type="molecule type" value="Genomic_DNA"/>
</dbReference>
<reference evidence="1 2" key="1">
    <citation type="journal article" date="2018" name="Nat. Ecol. Evol.">
        <title>Pezizomycetes genomes reveal the molecular basis of ectomycorrhizal truffle lifestyle.</title>
        <authorList>
            <person name="Murat C."/>
            <person name="Payen T."/>
            <person name="Noel B."/>
            <person name="Kuo A."/>
            <person name="Morin E."/>
            <person name="Chen J."/>
            <person name="Kohler A."/>
            <person name="Krizsan K."/>
            <person name="Balestrini R."/>
            <person name="Da Silva C."/>
            <person name="Montanini B."/>
            <person name="Hainaut M."/>
            <person name="Levati E."/>
            <person name="Barry K.W."/>
            <person name="Belfiori B."/>
            <person name="Cichocki N."/>
            <person name="Clum A."/>
            <person name="Dockter R.B."/>
            <person name="Fauchery L."/>
            <person name="Guy J."/>
            <person name="Iotti M."/>
            <person name="Le Tacon F."/>
            <person name="Lindquist E.A."/>
            <person name="Lipzen A."/>
            <person name="Malagnac F."/>
            <person name="Mello A."/>
            <person name="Molinier V."/>
            <person name="Miyauchi S."/>
            <person name="Poulain J."/>
            <person name="Riccioni C."/>
            <person name="Rubini A."/>
            <person name="Sitrit Y."/>
            <person name="Splivallo R."/>
            <person name="Traeger S."/>
            <person name="Wang M."/>
            <person name="Zifcakova L."/>
            <person name="Wipf D."/>
            <person name="Zambonelli A."/>
            <person name="Paolocci F."/>
            <person name="Nowrousian M."/>
            <person name="Ottonello S."/>
            <person name="Baldrian P."/>
            <person name="Spatafora J.W."/>
            <person name="Henrissat B."/>
            <person name="Nagy L.G."/>
            <person name="Aury J.M."/>
            <person name="Wincker P."/>
            <person name="Grigoriev I.V."/>
            <person name="Bonfante P."/>
            <person name="Martin F.M."/>
        </authorList>
    </citation>
    <scope>NUCLEOTIDE SEQUENCE [LARGE SCALE GENOMIC DNA]</scope>
    <source>
        <strain evidence="1 2">120613-1</strain>
    </source>
</reference>
<proteinExistence type="predicted"/>